<name>A0AAV9LUF7_9SOLN</name>
<proteinExistence type="predicted"/>
<evidence type="ECO:0000256" key="1">
    <source>
        <dbReference type="SAM" id="MobiDB-lite"/>
    </source>
</evidence>
<gene>
    <name evidence="3" type="ORF">R3W88_022355</name>
</gene>
<organism evidence="3 4">
    <name type="scientific">Solanum pinnatisectum</name>
    <name type="common">tansyleaf nightshade</name>
    <dbReference type="NCBI Taxonomy" id="50273"/>
    <lineage>
        <taxon>Eukaryota</taxon>
        <taxon>Viridiplantae</taxon>
        <taxon>Streptophyta</taxon>
        <taxon>Embryophyta</taxon>
        <taxon>Tracheophyta</taxon>
        <taxon>Spermatophyta</taxon>
        <taxon>Magnoliopsida</taxon>
        <taxon>eudicotyledons</taxon>
        <taxon>Gunneridae</taxon>
        <taxon>Pentapetalae</taxon>
        <taxon>asterids</taxon>
        <taxon>lamiids</taxon>
        <taxon>Solanales</taxon>
        <taxon>Solanaceae</taxon>
        <taxon>Solanoideae</taxon>
        <taxon>Solaneae</taxon>
        <taxon>Solanum</taxon>
    </lineage>
</organism>
<comment type="caution">
    <text evidence="3">The sequence shown here is derived from an EMBL/GenBank/DDBJ whole genome shotgun (WGS) entry which is preliminary data.</text>
</comment>
<feature type="region of interest" description="Disordered" evidence="1">
    <location>
        <begin position="47"/>
        <end position="72"/>
    </location>
</feature>
<dbReference type="Proteomes" id="UP001311915">
    <property type="component" value="Unassembled WGS sequence"/>
</dbReference>
<feature type="chain" id="PRO_5043978948" evidence="2">
    <location>
        <begin position="19"/>
        <end position="291"/>
    </location>
</feature>
<dbReference type="AlphaFoldDB" id="A0AAV9LUF7"/>
<dbReference type="EMBL" id="JAWPEI010000004">
    <property type="protein sequence ID" value="KAK4729367.1"/>
    <property type="molecule type" value="Genomic_DNA"/>
</dbReference>
<feature type="signal peptide" evidence="2">
    <location>
        <begin position="1"/>
        <end position="18"/>
    </location>
</feature>
<protein>
    <submittedName>
        <fullName evidence="3">Uncharacterized protein</fullName>
    </submittedName>
</protein>
<sequence>MAKLFVAVLFLFFNLSLARTPFTQPENDVTHLKLPSENDVVIPELPHTLPESDDSAPAVNIPSKSDHEDTRSVHPVPATLVRFRPINRRFRLRSSLPFRLCHHLKPGSQRQIPFGNDMILPSKRNIHFEKFMNRIGVRQIPSDPFSFRHHRYNDKKIWKFLYDRENFGEMKLKDKLPHHHHHHDENEDNDHEQRQFSMSQINRENQGNFGEIKSKNENQFVAHQVNDESDKRSKLYAKHYEMNLRKRFHYNNGEEEEKAKEENKWYKREKKKGGFMRGIRESNDDVSNAMP</sequence>
<keyword evidence="4" id="KW-1185">Reference proteome</keyword>
<keyword evidence="2" id="KW-0732">Signal</keyword>
<reference evidence="3 4" key="1">
    <citation type="submission" date="2023-10" db="EMBL/GenBank/DDBJ databases">
        <title>Genome-Wide Identification Analysis in wild type Solanum Pinnatisectum Reveals Some Genes Defensing Phytophthora Infestans.</title>
        <authorList>
            <person name="Sun C."/>
        </authorList>
    </citation>
    <scope>NUCLEOTIDE SEQUENCE [LARGE SCALE GENOMIC DNA]</scope>
    <source>
        <strain evidence="3">LQN</strain>
        <tissue evidence="3">Leaf</tissue>
    </source>
</reference>
<accession>A0AAV9LUF7</accession>
<evidence type="ECO:0000313" key="3">
    <source>
        <dbReference type="EMBL" id="KAK4729367.1"/>
    </source>
</evidence>
<evidence type="ECO:0000256" key="2">
    <source>
        <dbReference type="SAM" id="SignalP"/>
    </source>
</evidence>
<evidence type="ECO:0000313" key="4">
    <source>
        <dbReference type="Proteomes" id="UP001311915"/>
    </source>
</evidence>